<dbReference type="AlphaFoldDB" id="A0A7U9DY57"/>
<evidence type="ECO:0000313" key="2">
    <source>
        <dbReference type="EMBL" id="EOY51257.1"/>
    </source>
</evidence>
<name>A0A7U9DY57_STRLI</name>
<dbReference type="EMBL" id="CM001889">
    <property type="protein sequence ID" value="EOY51257.1"/>
    <property type="molecule type" value="Genomic_DNA"/>
</dbReference>
<evidence type="ECO:0000256" key="1">
    <source>
        <dbReference type="SAM" id="MobiDB-lite"/>
    </source>
</evidence>
<feature type="region of interest" description="Disordered" evidence="1">
    <location>
        <begin position="1"/>
        <end position="23"/>
    </location>
</feature>
<sequence>MLRGHRAGQPEPHRDLDQGPDLGQFGQLAVTAFEDAEAPVGDDLDGALQGELLHGLPHGGGRDAEPLAEHRCRVDLAGPQFTGDQRGAQGVEDLSAHGGTLDQGSRAGHRRFAVGVLAACRAVRLRTAGGPAPCPVRRSRLHRDPHRFGRRPRTRTHTRSCGALRAVLHGSSCGTCRYLGSLRRVVTCPSSTISAGAVSSNPEHIG</sequence>
<protein>
    <submittedName>
        <fullName evidence="2">Uncharacterized protein</fullName>
    </submittedName>
</protein>
<gene>
    <name evidence="2" type="ORF">SLI_6550</name>
</gene>
<evidence type="ECO:0000313" key="3">
    <source>
        <dbReference type="Proteomes" id="UP000014062"/>
    </source>
</evidence>
<feature type="region of interest" description="Disordered" evidence="1">
    <location>
        <begin position="79"/>
        <end position="105"/>
    </location>
</feature>
<proteinExistence type="predicted"/>
<dbReference type="Proteomes" id="UP000014062">
    <property type="component" value="Chromosome"/>
</dbReference>
<organism evidence="2 3">
    <name type="scientific">Streptomyces lividans 1326</name>
    <dbReference type="NCBI Taxonomy" id="1200984"/>
    <lineage>
        <taxon>Bacteria</taxon>
        <taxon>Bacillati</taxon>
        <taxon>Actinomycetota</taxon>
        <taxon>Actinomycetes</taxon>
        <taxon>Kitasatosporales</taxon>
        <taxon>Streptomycetaceae</taxon>
        <taxon>Streptomyces</taxon>
    </lineage>
</organism>
<reference evidence="3" key="1">
    <citation type="journal article" date="2013" name="Genome Biol. Evol.">
        <title>The genome sequence of Streptomyces lividans 66 reveals a novel tRNA-dependent peptide biosynthetic system within a metal-related genomic island.</title>
        <authorList>
            <person name="Cruz-Morales P."/>
            <person name="Vijgenboom E."/>
            <person name="Iruegas-Bocardo F."/>
            <person name="Girard G."/>
            <person name="Yanez-Guerra L.A."/>
            <person name="Ramos-Aboites H.E."/>
            <person name="Pernodet J.L."/>
            <person name="Anne J."/>
            <person name="van Wezel G.P."/>
            <person name="Barona-Gomez F."/>
        </authorList>
    </citation>
    <scope>NUCLEOTIDE SEQUENCE [LARGE SCALE GENOMIC DNA]</scope>
    <source>
        <strain evidence="3">1326</strain>
    </source>
</reference>
<accession>A0A7U9DY57</accession>